<dbReference type="InterPro" id="IPR001251">
    <property type="entry name" value="CRAL-TRIO_dom"/>
</dbReference>
<accession>A0AAD5DHN7</accession>
<dbReference type="PANTHER" id="PTHR46277">
    <property type="entry name" value="OS03G0850700 PROTEIN"/>
    <property type="match status" value="1"/>
</dbReference>
<organism evidence="3 4">
    <name type="scientific">Chlorella ohadii</name>
    <dbReference type="NCBI Taxonomy" id="2649997"/>
    <lineage>
        <taxon>Eukaryota</taxon>
        <taxon>Viridiplantae</taxon>
        <taxon>Chlorophyta</taxon>
        <taxon>core chlorophytes</taxon>
        <taxon>Trebouxiophyceae</taxon>
        <taxon>Chlorellales</taxon>
        <taxon>Chlorellaceae</taxon>
        <taxon>Chlorella clade</taxon>
        <taxon>Chlorella</taxon>
    </lineage>
</organism>
<evidence type="ECO:0000256" key="1">
    <source>
        <dbReference type="SAM" id="MobiDB-lite"/>
    </source>
</evidence>
<dbReference type="EMBL" id="JADXDR010000166">
    <property type="protein sequence ID" value="KAI7837056.1"/>
    <property type="molecule type" value="Genomic_DNA"/>
</dbReference>
<reference evidence="3" key="1">
    <citation type="submission" date="2020-11" db="EMBL/GenBank/DDBJ databases">
        <title>Chlorella ohadii genome sequencing and assembly.</title>
        <authorList>
            <person name="Murik O."/>
            <person name="Treves H."/>
            <person name="Kedem I."/>
            <person name="Shotland Y."/>
            <person name="Kaplan A."/>
        </authorList>
    </citation>
    <scope>NUCLEOTIDE SEQUENCE</scope>
    <source>
        <strain evidence="3">1</strain>
    </source>
</reference>
<dbReference type="PANTHER" id="PTHR46277:SF3">
    <property type="entry name" value="BINDING PROTEIN, PUTATIVE-RELATED"/>
    <property type="match status" value="1"/>
</dbReference>
<name>A0AAD5DHN7_9CHLO</name>
<gene>
    <name evidence="3" type="ORF">COHA_009132</name>
</gene>
<feature type="region of interest" description="Disordered" evidence="1">
    <location>
        <begin position="439"/>
        <end position="481"/>
    </location>
</feature>
<proteinExistence type="predicted"/>
<evidence type="ECO:0000313" key="3">
    <source>
        <dbReference type="EMBL" id="KAI7837056.1"/>
    </source>
</evidence>
<feature type="compositionally biased region" description="Low complexity" evidence="1">
    <location>
        <begin position="461"/>
        <end position="481"/>
    </location>
</feature>
<evidence type="ECO:0000313" key="4">
    <source>
        <dbReference type="Proteomes" id="UP001205105"/>
    </source>
</evidence>
<dbReference type="Pfam" id="PF00650">
    <property type="entry name" value="CRAL_TRIO"/>
    <property type="match status" value="1"/>
</dbReference>
<comment type="caution">
    <text evidence="3">The sequence shown here is derived from an EMBL/GenBank/DDBJ whole genome shotgun (WGS) entry which is preliminary data.</text>
</comment>
<sequence>MEALEDHHRFWPELEVELPRARRSRHASSRPLLSLGVGPLSVPLLPPLPPLVRETEAPAAAAAAPQPSGTAATPVQQLEAVLLQADPGLTARFAASGERADAAFLQRWLHARGSVEAAAAAIQAHAAWRTAFVGLDNAGTEGAVSTGVAAGAGTAAAWVPTATPSAAAGLPPLGRGITEASIADELAARKVHLQGMDISGCPVVVVQASRHDMGRRTLAHTKRLIAYVLDSACATADPERNPAGRICCLFDLSALTLHPLLLDPALLQPLLPLSALAVLGCVARGQPLCAARHTVLPARYSGAAELFPIDGAMTAWRRQQAATAAAEAASVASSASGSSSGGSGRRSRAASALRRGASATRSFVHHRMVRPVGGAAAGAARALRGHHAQLLARRRGMGRSLPPEQQRSLLAQVVLTHVLLVGLLLRMLQRVLLLRGPAAGSGAAAGSSGKQHSTQGSKAEPAGSGATSTEAAAAPAGPADI</sequence>
<feature type="compositionally biased region" description="Low complexity" evidence="1">
    <location>
        <begin position="439"/>
        <end position="449"/>
    </location>
</feature>
<dbReference type="SUPFAM" id="SSF52087">
    <property type="entry name" value="CRAL/TRIO domain"/>
    <property type="match status" value="1"/>
</dbReference>
<dbReference type="InterPro" id="IPR036865">
    <property type="entry name" value="CRAL-TRIO_dom_sf"/>
</dbReference>
<keyword evidence="4" id="KW-1185">Reference proteome</keyword>
<protein>
    <recommendedName>
        <fullName evidence="2">CRAL-TRIO domain-containing protein</fullName>
    </recommendedName>
</protein>
<feature type="domain" description="CRAL-TRIO" evidence="2">
    <location>
        <begin position="190"/>
        <end position="260"/>
    </location>
</feature>
<evidence type="ECO:0000259" key="2">
    <source>
        <dbReference type="Pfam" id="PF00650"/>
    </source>
</evidence>
<dbReference type="Proteomes" id="UP001205105">
    <property type="component" value="Unassembled WGS sequence"/>
</dbReference>
<dbReference type="AlphaFoldDB" id="A0AAD5DHN7"/>
<dbReference type="Gene3D" id="3.40.525.10">
    <property type="entry name" value="CRAL-TRIO lipid binding domain"/>
    <property type="match status" value="1"/>
</dbReference>